<accession>A0ABY6C859</accession>
<dbReference type="Pfam" id="PF14216">
    <property type="entry name" value="DUF4326"/>
    <property type="match status" value="1"/>
</dbReference>
<protein>
    <submittedName>
        <fullName evidence="2">DUF4326 domain-containing protein</fullName>
    </submittedName>
</protein>
<evidence type="ECO:0000313" key="3">
    <source>
        <dbReference type="Proteomes" id="UP001061862"/>
    </source>
</evidence>
<feature type="domain" description="DUF4326" evidence="1">
    <location>
        <begin position="30"/>
        <end position="110"/>
    </location>
</feature>
<evidence type="ECO:0000313" key="2">
    <source>
        <dbReference type="EMBL" id="UXN68339.1"/>
    </source>
</evidence>
<reference evidence="2 3" key="1">
    <citation type="submission" date="2022-09" db="EMBL/GenBank/DDBJ databases">
        <title>Interaction between co-microsymbionts with complementary sets of symbiotic genes in legume-rhizobium systems.</title>
        <authorList>
            <person name="Safronova V."/>
            <person name="Sazanova A."/>
            <person name="Afonin A."/>
            <person name="Chirak E."/>
        </authorList>
    </citation>
    <scope>NUCLEOTIDE SEQUENCE [LARGE SCALE GENOMIC DNA]</scope>
    <source>
        <strain evidence="2 3">A18/4-1</strain>
    </source>
</reference>
<sequence>MKPQRIVLSRRAGFDLQAVSHALNGLPAQSVARPGRWGNPFTIDDVATELGVDRVKAQAEAIARYGRWIRGELVTEQTPPALAEIRGALAGRNLACWCKAGTPCHADTLIALANG</sequence>
<evidence type="ECO:0000259" key="1">
    <source>
        <dbReference type="Pfam" id="PF14216"/>
    </source>
</evidence>
<proteinExistence type="predicted"/>
<name>A0ABY6C859_9HYPH</name>
<organism evidence="2 3">
    <name type="scientific">Devosia neptuniae</name>
    <dbReference type="NCBI Taxonomy" id="191302"/>
    <lineage>
        <taxon>Bacteria</taxon>
        <taxon>Pseudomonadati</taxon>
        <taxon>Pseudomonadota</taxon>
        <taxon>Alphaproteobacteria</taxon>
        <taxon>Hyphomicrobiales</taxon>
        <taxon>Devosiaceae</taxon>
        <taxon>Devosia</taxon>
    </lineage>
</organism>
<dbReference type="Proteomes" id="UP001061862">
    <property type="component" value="Chromosome"/>
</dbReference>
<keyword evidence="3" id="KW-1185">Reference proteome</keyword>
<dbReference type="RefSeq" id="WP_262166137.1">
    <property type="nucleotide sequence ID" value="NZ_CP104965.1"/>
</dbReference>
<dbReference type="EMBL" id="CP104965">
    <property type="protein sequence ID" value="UXN68339.1"/>
    <property type="molecule type" value="Genomic_DNA"/>
</dbReference>
<gene>
    <name evidence="2" type="ORF">N8A98_13785</name>
</gene>
<dbReference type="InterPro" id="IPR025475">
    <property type="entry name" value="DUF4326"/>
</dbReference>